<keyword evidence="1" id="KW-0611">Plant defense</keyword>
<dbReference type="SUPFAM" id="SSF52540">
    <property type="entry name" value="P-loop containing nucleoside triphosphate hydrolases"/>
    <property type="match status" value="1"/>
</dbReference>
<dbReference type="InterPro" id="IPR027417">
    <property type="entry name" value="P-loop_NTPase"/>
</dbReference>
<name>A0A540N5M6_MALBA</name>
<dbReference type="Proteomes" id="UP000315295">
    <property type="component" value="Unassembled WGS sequence"/>
</dbReference>
<comment type="caution">
    <text evidence="3">The sequence shown here is derived from an EMBL/GenBank/DDBJ whole genome shotgun (WGS) entry which is preliminary data.</text>
</comment>
<dbReference type="GO" id="GO:0043531">
    <property type="term" value="F:ADP binding"/>
    <property type="evidence" value="ECO:0007669"/>
    <property type="project" value="InterPro"/>
</dbReference>
<dbReference type="PANTHER" id="PTHR36766">
    <property type="entry name" value="PLANT BROAD-SPECTRUM MILDEW RESISTANCE PROTEIN RPW8"/>
    <property type="match status" value="1"/>
</dbReference>
<protein>
    <recommendedName>
        <fullName evidence="2">NB-ARC domain-containing protein</fullName>
    </recommendedName>
</protein>
<dbReference type="STRING" id="106549.A0A540N5M6"/>
<gene>
    <name evidence="3" type="ORF">C1H46_008054</name>
</gene>
<evidence type="ECO:0000313" key="3">
    <source>
        <dbReference type="EMBL" id="TQE06346.1"/>
    </source>
</evidence>
<organism evidence="3 4">
    <name type="scientific">Malus baccata</name>
    <name type="common">Siberian crab apple</name>
    <name type="synonym">Pyrus baccata</name>
    <dbReference type="NCBI Taxonomy" id="106549"/>
    <lineage>
        <taxon>Eukaryota</taxon>
        <taxon>Viridiplantae</taxon>
        <taxon>Streptophyta</taxon>
        <taxon>Embryophyta</taxon>
        <taxon>Tracheophyta</taxon>
        <taxon>Spermatophyta</taxon>
        <taxon>Magnoliopsida</taxon>
        <taxon>eudicotyledons</taxon>
        <taxon>Gunneridae</taxon>
        <taxon>Pentapetalae</taxon>
        <taxon>rosids</taxon>
        <taxon>fabids</taxon>
        <taxon>Rosales</taxon>
        <taxon>Rosaceae</taxon>
        <taxon>Amygdaloideae</taxon>
        <taxon>Maleae</taxon>
        <taxon>Malus</taxon>
    </lineage>
</organism>
<evidence type="ECO:0000259" key="2">
    <source>
        <dbReference type="Pfam" id="PF00931"/>
    </source>
</evidence>
<dbReference type="GO" id="GO:0006952">
    <property type="term" value="P:defense response"/>
    <property type="evidence" value="ECO:0007669"/>
    <property type="project" value="UniProtKB-KW"/>
</dbReference>
<evidence type="ECO:0000313" key="4">
    <source>
        <dbReference type="Proteomes" id="UP000315295"/>
    </source>
</evidence>
<sequence>MNKNQIVEKLCSIQKEKKCFVVLDDVWTRDAWNSLKSGFPIGEETKSCILLTTRKKDVAEFAAENGFVHESRALDHKESWKLFKKIAIYGRDQTSMFLTS</sequence>
<accession>A0A540N5M6</accession>
<dbReference type="Pfam" id="PF00931">
    <property type="entry name" value="NB-ARC"/>
    <property type="match status" value="1"/>
</dbReference>
<dbReference type="PANTHER" id="PTHR36766:SF64">
    <property type="entry name" value="OS12G0206100 PROTEIN"/>
    <property type="match status" value="1"/>
</dbReference>
<evidence type="ECO:0000256" key="1">
    <source>
        <dbReference type="ARBA" id="ARBA00022821"/>
    </source>
</evidence>
<feature type="domain" description="NB-ARC" evidence="2">
    <location>
        <begin position="2"/>
        <end position="89"/>
    </location>
</feature>
<dbReference type="InterPro" id="IPR002182">
    <property type="entry name" value="NB-ARC"/>
</dbReference>
<reference evidence="3 4" key="1">
    <citation type="journal article" date="2019" name="G3 (Bethesda)">
        <title>Sequencing of a Wild Apple (Malus baccata) Genome Unravels the Differences Between Cultivated and Wild Apple Species Regarding Disease Resistance and Cold Tolerance.</title>
        <authorList>
            <person name="Chen X."/>
        </authorList>
    </citation>
    <scope>NUCLEOTIDE SEQUENCE [LARGE SCALE GENOMIC DNA]</scope>
    <source>
        <strain evidence="4">cv. Shandingzi</strain>
        <tissue evidence="3">Leaves</tissue>
    </source>
</reference>
<dbReference type="AlphaFoldDB" id="A0A540N5M6"/>
<keyword evidence="4" id="KW-1185">Reference proteome</keyword>
<dbReference type="EMBL" id="VIEB01000105">
    <property type="protein sequence ID" value="TQE06346.1"/>
    <property type="molecule type" value="Genomic_DNA"/>
</dbReference>
<dbReference type="Gene3D" id="3.40.50.300">
    <property type="entry name" value="P-loop containing nucleotide triphosphate hydrolases"/>
    <property type="match status" value="1"/>
</dbReference>
<proteinExistence type="predicted"/>